<gene>
    <name evidence="1" type="ORF">GMARGA_LOCUS23438</name>
</gene>
<protein>
    <submittedName>
        <fullName evidence="1">33463_t:CDS:1</fullName>
    </submittedName>
</protein>
<feature type="non-terminal residue" evidence="1">
    <location>
        <position position="1"/>
    </location>
</feature>
<sequence>FFLQKNYFGQYKEESVKKQIAVNTLEDPNNGCRVIFAIDKLNEDSKNNVPGPTTIREAQLIKREARYCPFKTDDSDNTH</sequence>
<evidence type="ECO:0000313" key="2">
    <source>
        <dbReference type="Proteomes" id="UP000789901"/>
    </source>
</evidence>
<proteinExistence type="predicted"/>
<comment type="caution">
    <text evidence="1">The sequence shown here is derived from an EMBL/GenBank/DDBJ whole genome shotgun (WGS) entry which is preliminary data.</text>
</comment>
<dbReference type="Proteomes" id="UP000789901">
    <property type="component" value="Unassembled WGS sequence"/>
</dbReference>
<name>A0ABN7VVT1_GIGMA</name>
<organism evidence="1 2">
    <name type="scientific">Gigaspora margarita</name>
    <dbReference type="NCBI Taxonomy" id="4874"/>
    <lineage>
        <taxon>Eukaryota</taxon>
        <taxon>Fungi</taxon>
        <taxon>Fungi incertae sedis</taxon>
        <taxon>Mucoromycota</taxon>
        <taxon>Glomeromycotina</taxon>
        <taxon>Glomeromycetes</taxon>
        <taxon>Diversisporales</taxon>
        <taxon>Gigasporaceae</taxon>
        <taxon>Gigaspora</taxon>
    </lineage>
</organism>
<accession>A0ABN7VVT1</accession>
<keyword evidence="2" id="KW-1185">Reference proteome</keyword>
<reference evidence="1 2" key="1">
    <citation type="submission" date="2021-06" db="EMBL/GenBank/DDBJ databases">
        <authorList>
            <person name="Kallberg Y."/>
            <person name="Tangrot J."/>
            <person name="Rosling A."/>
        </authorList>
    </citation>
    <scope>NUCLEOTIDE SEQUENCE [LARGE SCALE GENOMIC DNA]</scope>
    <source>
        <strain evidence="1 2">120-4 pot B 10/14</strain>
    </source>
</reference>
<evidence type="ECO:0000313" key="1">
    <source>
        <dbReference type="EMBL" id="CAG8802564.1"/>
    </source>
</evidence>
<dbReference type="EMBL" id="CAJVQB010023734">
    <property type="protein sequence ID" value="CAG8802564.1"/>
    <property type="molecule type" value="Genomic_DNA"/>
</dbReference>